<evidence type="ECO:0000313" key="3">
    <source>
        <dbReference type="Proteomes" id="UP000434172"/>
    </source>
</evidence>
<feature type="transmembrane region" description="Helical" evidence="1">
    <location>
        <begin position="12"/>
        <end position="33"/>
    </location>
</feature>
<comment type="caution">
    <text evidence="2">The sequence shown here is derived from an EMBL/GenBank/DDBJ whole genome shotgun (WGS) entry which is preliminary data.</text>
</comment>
<dbReference type="OrthoDB" id="4845332at2759"/>
<keyword evidence="3" id="KW-1185">Reference proteome</keyword>
<keyword evidence="1" id="KW-0812">Transmembrane</keyword>
<dbReference type="EMBL" id="WOWK01000099">
    <property type="protein sequence ID" value="KAF0319190.1"/>
    <property type="molecule type" value="Genomic_DNA"/>
</dbReference>
<feature type="transmembrane region" description="Helical" evidence="1">
    <location>
        <begin position="80"/>
        <end position="100"/>
    </location>
</feature>
<evidence type="ECO:0000256" key="1">
    <source>
        <dbReference type="SAM" id="Phobius"/>
    </source>
</evidence>
<proteinExistence type="predicted"/>
<reference evidence="2 3" key="1">
    <citation type="submission" date="2019-12" db="EMBL/GenBank/DDBJ databases">
        <title>A genome sequence resource for the geographically widespread anthracnose pathogen Colletotrichum asianum.</title>
        <authorList>
            <person name="Meng Y."/>
        </authorList>
    </citation>
    <scope>NUCLEOTIDE SEQUENCE [LARGE SCALE GENOMIC DNA]</scope>
    <source>
        <strain evidence="2 3">ICMP 18580</strain>
    </source>
</reference>
<dbReference type="Proteomes" id="UP000434172">
    <property type="component" value="Unassembled WGS sequence"/>
</dbReference>
<keyword evidence="1" id="KW-0472">Membrane</keyword>
<sequence length="378" mass="41769">MDVILPLLESIIEFTVTAIAVISLIVTIGGVWAKVVEAFVSNSDNFIRRGRKIQNHLHLPQRLCLFADSDPGMSEDTVRFIGAAALPVGLMLVAIIVWGISLGARHEEPDEWFWYLPGGSHGKGGSGGWWRRGSFLSVYDLYFKSSTDAKSRIHLNEQQTDSIPTHLAPRMSVVTCLEYLGILLISALVFMTTLLICAELIDTFTETSCPSIPCHQRAQNLHRLLASLRVFPDSNLGIGDRALRFITDAALPQGIALLALSARATYLAARHEVPSRWFCYLLGILTGCVVFEWALLVGDHRARARRERAVAAANTGKVESVNEKVVDERARTRKARAAAAVNVVKNRYSEPPAPYEPCMYPRVDFKGAAGDVRKAYPR</sequence>
<organism evidence="2 3">
    <name type="scientific">Colletotrichum asianum</name>
    <dbReference type="NCBI Taxonomy" id="702518"/>
    <lineage>
        <taxon>Eukaryota</taxon>
        <taxon>Fungi</taxon>
        <taxon>Dikarya</taxon>
        <taxon>Ascomycota</taxon>
        <taxon>Pezizomycotina</taxon>
        <taxon>Sordariomycetes</taxon>
        <taxon>Hypocreomycetidae</taxon>
        <taxon>Glomerellales</taxon>
        <taxon>Glomerellaceae</taxon>
        <taxon>Colletotrichum</taxon>
        <taxon>Colletotrichum gloeosporioides species complex</taxon>
    </lineage>
</organism>
<gene>
    <name evidence="2" type="ORF">GQ607_013583</name>
</gene>
<name>A0A8H3W4B8_9PEZI</name>
<feature type="transmembrane region" description="Helical" evidence="1">
    <location>
        <begin position="179"/>
        <end position="201"/>
    </location>
</feature>
<keyword evidence="1" id="KW-1133">Transmembrane helix</keyword>
<feature type="transmembrane region" description="Helical" evidence="1">
    <location>
        <begin position="277"/>
        <end position="298"/>
    </location>
</feature>
<evidence type="ECO:0000313" key="2">
    <source>
        <dbReference type="EMBL" id="KAF0319190.1"/>
    </source>
</evidence>
<accession>A0A8H3W4B8</accession>
<protein>
    <submittedName>
        <fullName evidence="2">Uncharacterized protein</fullName>
    </submittedName>
</protein>
<dbReference type="AlphaFoldDB" id="A0A8H3W4B8"/>